<dbReference type="FunFam" id="1.10.150.20:FF:000003">
    <property type="entry name" value="DNA polymerase I"/>
    <property type="match status" value="1"/>
</dbReference>
<evidence type="ECO:0000256" key="10">
    <source>
        <dbReference type="ARBA" id="ARBA00023125"/>
    </source>
</evidence>
<dbReference type="SMART" id="SM00482">
    <property type="entry name" value="POLAc"/>
    <property type="match status" value="1"/>
</dbReference>
<dbReference type="InterPro" id="IPR043502">
    <property type="entry name" value="DNA/RNA_pol_sf"/>
</dbReference>
<keyword evidence="9 15" id="KW-0239">DNA-directed DNA polymerase</keyword>
<dbReference type="InterPro" id="IPR029060">
    <property type="entry name" value="PIN-like_dom_sf"/>
</dbReference>
<dbReference type="GO" id="GO:0008409">
    <property type="term" value="F:5'-3' exonuclease activity"/>
    <property type="evidence" value="ECO:0007669"/>
    <property type="project" value="UniProtKB-UniRule"/>
</dbReference>
<dbReference type="SUPFAM" id="SSF47807">
    <property type="entry name" value="5' to 3' exonuclease, C-terminal subdomain"/>
    <property type="match status" value="1"/>
</dbReference>
<dbReference type="RefSeq" id="WP_103459823.1">
    <property type="nucleotide sequence ID" value="NZ_PPXD01000007.1"/>
</dbReference>
<comment type="caution">
    <text evidence="18">The sequence shown here is derived from an EMBL/GenBank/DDBJ whole genome shotgun (WGS) entry which is preliminary data.</text>
</comment>
<dbReference type="PANTHER" id="PTHR10133">
    <property type="entry name" value="DNA POLYMERASE I"/>
    <property type="match status" value="1"/>
</dbReference>
<sequence length="904" mass="98233">MSESKKPTLMIIDGHSLAYRAFHALPIDSFQTQDGQHTNAIHGFLSMLLSLLRTENPSHIAVAFDISRYSFRTRDYPEYKGTRAITPSEFKGQVPLLQEALKALNITTLTKDDYEADDILATLSVRGTAEGYDVFVVSGDRDTIQLVNDTVTLLYPASQGVSALTRYDPAKVREKYGIAPEQYPDIAALVGETSDNLIGISKVGEKTAVKWLERFGSLDAILEHADEITGVVGANLREQKDNAIRNRRLNRLVTDLDLPVELRDLVRGPIDEDAVREVFGRLEFRTLLDRVIKLEANANANANGNGNGNGTATGDAAGAAPVAEVPAAAKAPVQRELLDEELAAWLDRVTTTGTALSVTVELLNGLPIGFGLATATETATVAWQPGRADYRPLEEWLAGPSPKVMHDAKPQVKALTRAGLVLDGLAIDTLVAGWLLRPGGPDKTLADLVKRYLDETVPVVDPNQLVPDESVAGGVAVDSWYTVRLAAAVTALLDSGSRTVLTDIEMPTLMTLAAMELAGVAVNHTELAALSVQLGDTAAELAAGAYAQIGREVNLGSPKQLQEVLFDQLGMPRTRANKTGFTTDAGALADLQASNPHPFLDLLLKHRDATKLRQIVETLDRAIDDTGRIHTTYVQIGTATGRISSTDPNLQNIPVRTEEGRRIRAAFHAGSGSESLLTADYSQIEMRIMAHLSEDAGLIEAFNAGEDLHRFVGARVFGVAPEDVTGEMRNKVKAMSYGLAYGLSAFGLSKQLRIESREAKQLIADYFARFGAVRDYLRRVVEQAKVDGYTTTIFGRRRPFPELNSPNRVLRDNAERAALNAPIQGSAADLMKIAMNNIALDLREQDLQSRMMLQVHDELIFEVAPGEWDALQHVVTQRMESAADLLVPLDVQVGRGANWDAAAH</sequence>
<dbReference type="CDD" id="cd06140">
    <property type="entry name" value="DNA_polA_I_Bacillus_like_exo"/>
    <property type="match status" value="1"/>
</dbReference>
<evidence type="ECO:0000256" key="7">
    <source>
        <dbReference type="ARBA" id="ARBA00022801"/>
    </source>
</evidence>
<organism evidence="18 19">
    <name type="scientific">Cryobacterium zongtaii</name>
    <dbReference type="NCBI Taxonomy" id="1259217"/>
    <lineage>
        <taxon>Bacteria</taxon>
        <taxon>Bacillati</taxon>
        <taxon>Actinomycetota</taxon>
        <taxon>Actinomycetes</taxon>
        <taxon>Micrococcales</taxon>
        <taxon>Microbacteriaceae</taxon>
        <taxon>Cryobacterium</taxon>
    </lineage>
</organism>
<evidence type="ECO:0000256" key="3">
    <source>
        <dbReference type="ARBA" id="ARBA00022695"/>
    </source>
</evidence>
<comment type="similarity">
    <text evidence="1 15">Belongs to the DNA polymerase type-A family.</text>
</comment>
<keyword evidence="5" id="KW-0540">Nuclease</keyword>
<dbReference type="InterPro" id="IPR008918">
    <property type="entry name" value="HhH2"/>
</dbReference>
<evidence type="ECO:0000259" key="17">
    <source>
        <dbReference type="SMART" id="SM00482"/>
    </source>
</evidence>
<keyword evidence="8 15" id="KW-0269">Exonuclease</keyword>
<dbReference type="InterPro" id="IPR020045">
    <property type="entry name" value="DNA_polI_H3TH"/>
</dbReference>
<keyword evidence="2 15" id="KW-0808">Transferase</keyword>
<dbReference type="SUPFAM" id="SSF56672">
    <property type="entry name" value="DNA/RNA polymerases"/>
    <property type="match status" value="1"/>
</dbReference>
<dbReference type="GO" id="GO:0006302">
    <property type="term" value="P:double-strand break repair"/>
    <property type="evidence" value="ECO:0007669"/>
    <property type="project" value="TreeGrafter"/>
</dbReference>
<dbReference type="InterPro" id="IPR012337">
    <property type="entry name" value="RNaseH-like_sf"/>
</dbReference>
<dbReference type="PRINTS" id="PR00868">
    <property type="entry name" value="DNAPOLI"/>
</dbReference>
<dbReference type="SMART" id="SM00279">
    <property type="entry name" value="HhH2"/>
    <property type="match status" value="1"/>
</dbReference>
<keyword evidence="6 15" id="KW-0227">DNA damage</keyword>
<evidence type="ECO:0000256" key="4">
    <source>
        <dbReference type="ARBA" id="ARBA00022705"/>
    </source>
</evidence>
<dbReference type="InterPro" id="IPR001098">
    <property type="entry name" value="DNA-dir_DNA_pol_A_palm_dom"/>
</dbReference>
<evidence type="ECO:0000256" key="15">
    <source>
        <dbReference type="RuleBase" id="RU004460"/>
    </source>
</evidence>
<evidence type="ECO:0000259" key="16">
    <source>
        <dbReference type="SMART" id="SM00475"/>
    </source>
</evidence>
<dbReference type="Gene3D" id="1.10.150.20">
    <property type="entry name" value="5' to 3' exonuclease, C-terminal subdomain"/>
    <property type="match status" value="2"/>
</dbReference>
<evidence type="ECO:0000256" key="13">
    <source>
        <dbReference type="ARBA" id="ARBA00053603"/>
    </source>
</evidence>
<dbReference type="Gene3D" id="1.20.1060.10">
    <property type="entry name" value="Taq DNA Polymerase, Chain T, domain 4"/>
    <property type="match status" value="1"/>
</dbReference>
<dbReference type="PROSITE" id="PS00447">
    <property type="entry name" value="DNA_POLYMERASE_A"/>
    <property type="match status" value="1"/>
</dbReference>
<keyword evidence="4 15" id="KW-0235">DNA replication</keyword>
<dbReference type="InterPro" id="IPR019760">
    <property type="entry name" value="DNA-dir_DNA_pol_A_CS"/>
</dbReference>
<dbReference type="NCBIfam" id="NF004397">
    <property type="entry name" value="PRK05755.1"/>
    <property type="match status" value="1"/>
</dbReference>
<evidence type="ECO:0000313" key="18">
    <source>
        <dbReference type="EMBL" id="POH67413.1"/>
    </source>
</evidence>
<reference evidence="18 19" key="1">
    <citation type="submission" date="2018-01" db="EMBL/GenBank/DDBJ databases">
        <title>Cryobacterium sp. nov., from glaciers in China.</title>
        <authorList>
            <person name="Liu Q."/>
            <person name="Xin Y.-H."/>
        </authorList>
    </citation>
    <scope>NUCLEOTIDE SEQUENCE [LARGE SCALE GENOMIC DNA]</scope>
    <source>
        <strain evidence="18 19">TMN-42</strain>
    </source>
</reference>
<keyword evidence="11 15" id="KW-0234">DNA repair</keyword>
<evidence type="ECO:0000256" key="14">
    <source>
        <dbReference type="NCBIfam" id="TIGR00593"/>
    </source>
</evidence>
<evidence type="ECO:0000313" key="19">
    <source>
        <dbReference type="Proteomes" id="UP000237340"/>
    </source>
</evidence>
<keyword evidence="3 15" id="KW-0548">Nucleotidyltransferase</keyword>
<dbReference type="InterPro" id="IPR002421">
    <property type="entry name" value="5-3_exonuclease"/>
</dbReference>
<dbReference type="AlphaFoldDB" id="A0A2S3ZIL3"/>
<feature type="domain" description="5'-3' exonuclease" evidence="16">
    <location>
        <begin position="5"/>
        <end position="268"/>
    </location>
</feature>
<name>A0A2S3ZIL3_9MICO</name>
<comment type="function">
    <text evidence="15">In addition to polymerase activity, this DNA polymerase exhibits 5'-3' exonuclease activity.</text>
</comment>
<comment type="catalytic activity">
    <reaction evidence="12 15">
        <text>DNA(n) + a 2'-deoxyribonucleoside 5'-triphosphate = DNA(n+1) + diphosphate</text>
        <dbReference type="Rhea" id="RHEA:22508"/>
        <dbReference type="Rhea" id="RHEA-COMP:17339"/>
        <dbReference type="Rhea" id="RHEA-COMP:17340"/>
        <dbReference type="ChEBI" id="CHEBI:33019"/>
        <dbReference type="ChEBI" id="CHEBI:61560"/>
        <dbReference type="ChEBI" id="CHEBI:173112"/>
        <dbReference type="EC" id="2.7.7.7"/>
    </reaction>
</comment>
<keyword evidence="7 15" id="KW-0378">Hydrolase</keyword>
<dbReference type="CDD" id="cd09898">
    <property type="entry name" value="H3TH_53EXO"/>
    <property type="match status" value="1"/>
</dbReference>
<evidence type="ECO:0000256" key="9">
    <source>
        <dbReference type="ARBA" id="ARBA00022932"/>
    </source>
</evidence>
<dbReference type="CDD" id="cd09859">
    <property type="entry name" value="PIN_53EXO"/>
    <property type="match status" value="1"/>
</dbReference>
<dbReference type="SUPFAM" id="SSF88723">
    <property type="entry name" value="PIN domain-like"/>
    <property type="match status" value="1"/>
</dbReference>
<dbReference type="Gene3D" id="3.40.50.1010">
    <property type="entry name" value="5'-nuclease"/>
    <property type="match status" value="1"/>
</dbReference>
<dbReference type="FunFam" id="1.10.150.20:FF:000002">
    <property type="entry name" value="DNA polymerase I"/>
    <property type="match status" value="1"/>
</dbReference>
<proteinExistence type="inferred from homology"/>
<dbReference type="Proteomes" id="UP000237340">
    <property type="component" value="Unassembled WGS sequence"/>
</dbReference>
<dbReference type="GO" id="GO:0003887">
    <property type="term" value="F:DNA-directed DNA polymerase activity"/>
    <property type="evidence" value="ECO:0007669"/>
    <property type="project" value="UniProtKB-UniRule"/>
</dbReference>
<dbReference type="InterPro" id="IPR036397">
    <property type="entry name" value="RNaseH_sf"/>
</dbReference>
<dbReference type="FunFam" id="3.40.50.1010:FF:000001">
    <property type="entry name" value="DNA polymerase I"/>
    <property type="match status" value="1"/>
</dbReference>
<protein>
    <recommendedName>
        <fullName evidence="14 15">DNA polymerase I</fullName>
        <ecNumber evidence="14 15">2.7.7.7</ecNumber>
    </recommendedName>
</protein>
<dbReference type="InterPro" id="IPR036279">
    <property type="entry name" value="5-3_exonuclease_C_sf"/>
</dbReference>
<evidence type="ECO:0000256" key="8">
    <source>
        <dbReference type="ARBA" id="ARBA00022839"/>
    </source>
</evidence>
<evidence type="ECO:0000256" key="11">
    <source>
        <dbReference type="ARBA" id="ARBA00023204"/>
    </source>
</evidence>
<dbReference type="InterPro" id="IPR020046">
    <property type="entry name" value="5-3_exonucl_a-hlix_arch_N"/>
</dbReference>
<dbReference type="Pfam" id="PF00476">
    <property type="entry name" value="DNA_pol_A"/>
    <property type="match status" value="1"/>
</dbReference>
<evidence type="ECO:0000256" key="6">
    <source>
        <dbReference type="ARBA" id="ARBA00022763"/>
    </source>
</evidence>
<dbReference type="SMART" id="SM00475">
    <property type="entry name" value="53EXOc"/>
    <property type="match status" value="1"/>
</dbReference>
<dbReference type="NCBIfam" id="TIGR00593">
    <property type="entry name" value="pola"/>
    <property type="match status" value="1"/>
</dbReference>
<dbReference type="InterPro" id="IPR002298">
    <property type="entry name" value="DNA_polymerase_A"/>
</dbReference>
<evidence type="ECO:0000256" key="12">
    <source>
        <dbReference type="ARBA" id="ARBA00049244"/>
    </source>
</evidence>
<dbReference type="GO" id="GO:0006261">
    <property type="term" value="P:DNA-templated DNA replication"/>
    <property type="evidence" value="ECO:0007669"/>
    <property type="project" value="UniProtKB-UniRule"/>
</dbReference>
<dbReference type="Pfam" id="PF02739">
    <property type="entry name" value="5_3_exonuc_N"/>
    <property type="match status" value="1"/>
</dbReference>
<gene>
    <name evidence="15" type="primary">polA</name>
    <name evidence="18" type="ORF">C3B61_05650</name>
</gene>
<comment type="function">
    <text evidence="13">In addition to polymerase activity, this DNA polymerase exhibits 3'-5' and 5'-3' exonuclease activity.</text>
</comment>
<evidence type="ECO:0000256" key="1">
    <source>
        <dbReference type="ARBA" id="ARBA00007705"/>
    </source>
</evidence>
<dbReference type="InterPro" id="IPR018320">
    <property type="entry name" value="DNA_polymerase_1"/>
</dbReference>
<evidence type="ECO:0000256" key="5">
    <source>
        <dbReference type="ARBA" id="ARBA00022722"/>
    </source>
</evidence>
<dbReference type="EMBL" id="PPXD01000007">
    <property type="protein sequence ID" value="POH67413.1"/>
    <property type="molecule type" value="Genomic_DNA"/>
</dbReference>
<dbReference type="PANTHER" id="PTHR10133:SF27">
    <property type="entry name" value="DNA POLYMERASE NU"/>
    <property type="match status" value="1"/>
</dbReference>
<evidence type="ECO:0000256" key="2">
    <source>
        <dbReference type="ARBA" id="ARBA00022679"/>
    </source>
</evidence>
<keyword evidence="10 15" id="KW-0238">DNA-binding</keyword>
<dbReference type="Gene3D" id="3.30.420.10">
    <property type="entry name" value="Ribonuclease H-like superfamily/Ribonuclease H"/>
    <property type="match status" value="1"/>
</dbReference>
<dbReference type="SUPFAM" id="SSF53098">
    <property type="entry name" value="Ribonuclease H-like"/>
    <property type="match status" value="1"/>
</dbReference>
<feature type="domain" description="DNA-directed DNA polymerase family A palm" evidence="17">
    <location>
        <begin position="660"/>
        <end position="867"/>
    </location>
</feature>
<dbReference type="Pfam" id="PF01367">
    <property type="entry name" value="5_3_exonuc"/>
    <property type="match status" value="1"/>
</dbReference>
<dbReference type="Gene3D" id="3.30.70.370">
    <property type="match status" value="1"/>
</dbReference>
<dbReference type="GO" id="GO:0003677">
    <property type="term" value="F:DNA binding"/>
    <property type="evidence" value="ECO:0007669"/>
    <property type="project" value="UniProtKB-UniRule"/>
</dbReference>
<dbReference type="CDD" id="cd08637">
    <property type="entry name" value="DNA_pol_A_pol_I_C"/>
    <property type="match status" value="1"/>
</dbReference>
<accession>A0A2S3ZIL3</accession>
<keyword evidence="19" id="KW-1185">Reference proteome</keyword>
<dbReference type="EC" id="2.7.7.7" evidence="14 15"/>